<protein>
    <submittedName>
        <fullName evidence="8">SusD-like starch-binding protein associating with outer membrane</fullName>
    </submittedName>
</protein>
<keyword evidence="3" id="KW-0732">Signal</keyword>
<feature type="domain" description="SusD-like N-terminal" evidence="7">
    <location>
        <begin position="96"/>
        <end position="221"/>
    </location>
</feature>
<dbReference type="EMBL" id="QREG01000011">
    <property type="protein sequence ID" value="RED97929.1"/>
    <property type="molecule type" value="Genomic_DNA"/>
</dbReference>
<dbReference type="RefSeq" id="WP_115868457.1">
    <property type="nucleotide sequence ID" value="NZ_QREG01000011.1"/>
</dbReference>
<evidence type="ECO:0000313" key="8">
    <source>
        <dbReference type="EMBL" id="RED97929.1"/>
    </source>
</evidence>
<keyword evidence="4" id="KW-0472">Membrane</keyword>
<evidence type="ECO:0000313" key="9">
    <source>
        <dbReference type="Proteomes" id="UP000256779"/>
    </source>
</evidence>
<dbReference type="Proteomes" id="UP000256779">
    <property type="component" value="Unassembled WGS sequence"/>
</dbReference>
<evidence type="ECO:0000259" key="7">
    <source>
        <dbReference type="Pfam" id="PF14322"/>
    </source>
</evidence>
<comment type="subcellular location">
    <subcellularLocation>
        <location evidence="1">Cell outer membrane</location>
    </subcellularLocation>
</comment>
<dbReference type="InterPro" id="IPR011990">
    <property type="entry name" value="TPR-like_helical_dom_sf"/>
</dbReference>
<reference evidence="8 9" key="1">
    <citation type="submission" date="2018-07" db="EMBL/GenBank/DDBJ databases">
        <title>Genomic Encyclopedia of Type Strains, Phase IV (KMG-IV): sequencing the most valuable type-strain genomes for metagenomic binning, comparative biology and taxonomic classification.</title>
        <authorList>
            <person name="Goeker M."/>
        </authorList>
    </citation>
    <scope>NUCLEOTIDE SEQUENCE [LARGE SCALE GENOMIC DNA]</scope>
    <source>
        <strain evidence="8 9">DSM 4134</strain>
    </source>
</reference>
<feature type="domain" description="RagB/SusD" evidence="6">
    <location>
        <begin position="381"/>
        <end position="546"/>
    </location>
</feature>
<dbReference type="GO" id="GO:0009279">
    <property type="term" value="C:cell outer membrane"/>
    <property type="evidence" value="ECO:0007669"/>
    <property type="project" value="UniProtKB-SubCell"/>
</dbReference>
<dbReference type="Pfam" id="PF07980">
    <property type="entry name" value="SusD_RagB"/>
    <property type="match status" value="1"/>
</dbReference>
<dbReference type="Pfam" id="PF14322">
    <property type="entry name" value="SusD-like_3"/>
    <property type="match status" value="1"/>
</dbReference>
<evidence type="ECO:0000259" key="6">
    <source>
        <dbReference type="Pfam" id="PF07980"/>
    </source>
</evidence>
<sequence length="559" mass="61695">MKKITTYLSAFALLLTINGCQDEFLEVLPADNAVVDAFYRNEAEIKTVTASLYGRPWFSFNDKFSWAAGDGLAGDLYNDYQDEGQFFFFTFTDANSIVSGAWGSLYSVIARTNVIINDMPRIASSYGVNDEVINAGVAEAKFFRAFAYYFLTEYWGDVPVVTNPTQLISDDNLDLPKNTRESIYQFIVSDLEFAAEHLPGSDQPGRLTSWSAKGLLSKIYLTMGSNLSSGDAAAHFAKAMELADDVIMNSGAELMENYEDLFKVENENNAESLFALQWISGAWGTGNSRQAVFARSSLITGNSEAWGGGKSMTYDFVRALDANDGAEDSVFEDLRRPAIFMMNGDVYPNINSKEGGYEYHIVNTDDNGDQLEYKAPVCNNVRKYIVGTQDDIGAPVVNQATPLNQYMLRLADVYLIYAEAAIGTGSSTTDAKALQYYNAIRSRAGLDTRAVITYADILRERRVEFAAEGINWLDVKRLYYRDEAGALAYLNNQRRAHTVVLPDGSTADANDESAYIAEAPESPVVVSPEDMFLPVPVTELINNPNLGPDAEAVPFEIPQ</sequence>
<dbReference type="SUPFAM" id="SSF48452">
    <property type="entry name" value="TPR-like"/>
    <property type="match status" value="1"/>
</dbReference>
<gene>
    <name evidence="8" type="ORF">C7460_11170</name>
</gene>
<proteinExistence type="inferred from homology"/>
<name>A0A3D9L2L6_MARFU</name>
<comment type="caution">
    <text evidence="8">The sequence shown here is derived from an EMBL/GenBank/DDBJ whole genome shotgun (WGS) entry which is preliminary data.</text>
</comment>
<evidence type="ECO:0000256" key="1">
    <source>
        <dbReference type="ARBA" id="ARBA00004442"/>
    </source>
</evidence>
<dbReference type="InterPro" id="IPR012944">
    <property type="entry name" value="SusD_RagB_dom"/>
</dbReference>
<accession>A0A3D9L2L6</accession>
<evidence type="ECO:0000256" key="3">
    <source>
        <dbReference type="ARBA" id="ARBA00022729"/>
    </source>
</evidence>
<evidence type="ECO:0000256" key="4">
    <source>
        <dbReference type="ARBA" id="ARBA00023136"/>
    </source>
</evidence>
<dbReference type="Gene3D" id="1.25.40.390">
    <property type="match status" value="1"/>
</dbReference>
<keyword evidence="9" id="KW-1185">Reference proteome</keyword>
<dbReference type="AlphaFoldDB" id="A0A3D9L2L6"/>
<evidence type="ECO:0000256" key="2">
    <source>
        <dbReference type="ARBA" id="ARBA00006275"/>
    </source>
</evidence>
<dbReference type="InterPro" id="IPR033985">
    <property type="entry name" value="SusD-like_N"/>
</dbReference>
<evidence type="ECO:0000256" key="5">
    <source>
        <dbReference type="ARBA" id="ARBA00023237"/>
    </source>
</evidence>
<dbReference type="OrthoDB" id="5694214at2"/>
<keyword evidence="5" id="KW-0998">Cell outer membrane</keyword>
<organism evidence="8 9">
    <name type="scientific">Marinoscillum furvescens DSM 4134</name>
    <dbReference type="NCBI Taxonomy" id="1122208"/>
    <lineage>
        <taxon>Bacteria</taxon>
        <taxon>Pseudomonadati</taxon>
        <taxon>Bacteroidota</taxon>
        <taxon>Cytophagia</taxon>
        <taxon>Cytophagales</taxon>
        <taxon>Reichenbachiellaceae</taxon>
        <taxon>Marinoscillum</taxon>
    </lineage>
</organism>
<comment type="similarity">
    <text evidence="2">Belongs to the SusD family.</text>
</comment>